<dbReference type="EMBL" id="JAANER010000003">
    <property type="protein sequence ID" value="KAG9192792.1"/>
    <property type="molecule type" value="Genomic_DNA"/>
</dbReference>
<evidence type="ECO:0000313" key="2">
    <source>
        <dbReference type="Proteomes" id="UP001199106"/>
    </source>
</evidence>
<proteinExistence type="predicted"/>
<reference evidence="1" key="1">
    <citation type="submission" date="2021-07" db="EMBL/GenBank/DDBJ databases">
        <title>Genome Resource of American Ginseng Black Spot Pathogen Alternaria panax.</title>
        <authorList>
            <person name="Qiu C."/>
            <person name="Wang W."/>
            <person name="Liu Z."/>
        </authorList>
    </citation>
    <scope>NUCLEOTIDE SEQUENCE</scope>
    <source>
        <strain evidence="1">BNCC115425</strain>
    </source>
</reference>
<keyword evidence="2" id="KW-1185">Reference proteome</keyword>
<sequence length="110" mass="12656">MHVWLDAIPVNLLPQITDISVAVQDVDLRSILHLRALNKSSPLFPRLSTWDLYEAEISRLILGLERLPRIKTITLQSLSHSQSYLYDEFVSRVLTELRSTLLEVRVLHAP</sequence>
<dbReference type="Proteomes" id="UP001199106">
    <property type="component" value="Unassembled WGS sequence"/>
</dbReference>
<comment type="caution">
    <text evidence="1">The sequence shown here is derived from an EMBL/GenBank/DDBJ whole genome shotgun (WGS) entry which is preliminary data.</text>
</comment>
<protein>
    <submittedName>
        <fullName evidence="1">Uncharacterized protein</fullName>
    </submittedName>
</protein>
<accession>A0AAD4IDK3</accession>
<evidence type="ECO:0000313" key="1">
    <source>
        <dbReference type="EMBL" id="KAG9192792.1"/>
    </source>
</evidence>
<dbReference type="AlphaFoldDB" id="A0AAD4IDK3"/>
<organism evidence="1 2">
    <name type="scientific">Alternaria panax</name>
    <dbReference type="NCBI Taxonomy" id="48097"/>
    <lineage>
        <taxon>Eukaryota</taxon>
        <taxon>Fungi</taxon>
        <taxon>Dikarya</taxon>
        <taxon>Ascomycota</taxon>
        <taxon>Pezizomycotina</taxon>
        <taxon>Dothideomycetes</taxon>
        <taxon>Pleosporomycetidae</taxon>
        <taxon>Pleosporales</taxon>
        <taxon>Pleosporineae</taxon>
        <taxon>Pleosporaceae</taxon>
        <taxon>Alternaria</taxon>
        <taxon>Alternaria sect. Panax</taxon>
    </lineage>
</organism>
<name>A0AAD4IDK3_9PLEO</name>
<gene>
    <name evidence="1" type="ORF">G6011_11526</name>
</gene>